<accession>A0ABD2YZY9</accession>
<dbReference type="EMBL" id="JBJUIK010000011">
    <property type="protein sequence ID" value="KAL3512834.1"/>
    <property type="molecule type" value="Genomic_DNA"/>
</dbReference>
<protein>
    <submittedName>
        <fullName evidence="2">Uncharacterized protein</fullName>
    </submittedName>
</protein>
<feature type="compositionally biased region" description="Polar residues" evidence="1">
    <location>
        <begin position="33"/>
        <end position="49"/>
    </location>
</feature>
<comment type="caution">
    <text evidence="2">The sequence shown here is derived from an EMBL/GenBank/DDBJ whole genome shotgun (WGS) entry which is preliminary data.</text>
</comment>
<dbReference type="AlphaFoldDB" id="A0ABD2YZY9"/>
<proteinExistence type="predicted"/>
<gene>
    <name evidence="2" type="ORF">ACH5RR_025551</name>
</gene>
<feature type="region of interest" description="Disordered" evidence="1">
    <location>
        <begin position="1"/>
        <end position="71"/>
    </location>
</feature>
<dbReference type="Proteomes" id="UP001630127">
    <property type="component" value="Unassembled WGS sequence"/>
</dbReference>
<reference evidence="2 3" key="1">
    <citation type="submission" date="2024-11" db="EMBL/GenBank/DDBJ databases">
        <title>A near-complete genome assembly of Cinchona calisaya.</title>
        <authorList>
            <person name="Lian D.C."/>
            <person name="Zhao X.W."/>
            <person name="Wei L."/>
        </authorList>
    </citation>
    <scope>NUCLEOTIDE SEQUENCE [LARGE SCALE GENOMIC DNA]</scope>
    <source>
        <tissue evidence="2">Nenye</tissue>
    </source>
</reference>
<evidence type="ECO:0000256" key="1">
    <source>
        <dbReference type="SAM" id="MobiDB-lite"/>
    </source>
</evidence>
<evidence type="ECO:0000313" key="3">
    <source>
        <dbReference type="Proteomes" id="UP001630127"/>
    </source>
</evidence>
<name>A0ABD2YZY9_9GENT</name>
<organism evidence="2 3">
    <name type="scientific">Cinchona calisaya</name>
    <dbReference type="NCBI Taxonomy" id="153742"/>
    <lineage>
        <taxon>Eukaryota</taxon>
        <taxon>Viridiplantae</taxon>
        <taxon>Streptophyta</taxon>
        <taxon>Embryophyta</taxon>
        <taxon>Tracheophyta</taxon>
        <taxon>Spermatophyta</taxon>
        <taxon>Magnoliopsida</taxon>
        <taxon>eudicotyledons</taxon>
        <taxon>Gunneridae</taxon>
        <taxon>Pentapetalae</taxon>
        <taxon>asterids</taxon>
        <taxon>lamiids</taxon>
        <taxon>Gentianales</taxon>
        <taxon>Rubiaceae</taxon>
        <taxon>Cinchonoideae</taxon>
        <taxon>Cinchoneae</taxon>
        <taxon>Cinchona</taxon>
    </lineage>
</organism>
<sequence length="105" mass="11489">MKCTFGIRGPKRLAQNDLAPSSPKKKEMPSKEATSTPLAQVEASTQEPSTPLGLDSNPPQEEVPPRVEVSNSSHMIYTPSWKVYENSSLEEVSRPLVEVLALPKS</sequence>
<keyword evidence="3" id="KW-1185">Reference proteome</keyword>
<evidence type="ECO:0000313" key="2">
    <source>
        <dbReference type="EMBL" id="KAL3512834.1"/>
    </source>
</evidence>